<dbReference type="RefSeq" id="WP_058695422.1">
    <property type="nucleotide sequence ID" value="NZ_CABJDW020000002.1"/>
</dbReference>
<keyword evidence="2" id="KW-1185">Reference proteome</keyword>
<dbReference type="KEGG" id="emt:CPZ25_018850"/>
<organism evidence="1 2">
    <name type="scientific">Eubacterium maltosivorans</name>
    <dbReference type="NCBI Taxonomy" id="2041044"/>
    <lineage>
        <taxon>Bacteria</taxon>
        <taxon>Bacillati</taxon>
        <taxon>Bacillota</taxon>
        <taxon>Clostridia</taxon>
        <taxon>Eubacteriales</taxon>
        <taxon>Eubacteriaceae</taxon>
        <taxon>Eubacterium</taxon>
    </lineage>
</organism>
<protein>
    <submittedName>
        <fullName evidence="1">Uncharacterized protein</fullName>
    </submittedName>
</protein>
<dbReference type="AlphaFoldDB" id="A0A4P9CEE3"/>
<evidence type="ECO:0000313" key="1">
    <source>
        <dbReference type="EMBL" id="QCT73285.1"/>
    </source>
</evidence>
<proteinExistence type="predicted"/>
<gene>
    <name evidence="1" type="ORF">CPZ25_018850</name>
</gene>
<dbReference type="EMBL" id="CP029487">
    <property type="protein sequence ID" value="QCT73285.1"/>
    <property type="molecule type" value="Genomic_DNA"/>
</dbReference>
<reference evidence="1 2" key="1">
    <citation type="submission" date="2018-05" db="EMBL/GenBank/DDBJ databases">
        <title>Genome comparison of Eubacterium sp.</title>
        <authorList>
            <person name="Feng Y."/>
            <person name="Sanchez-Andrea I."/>
            <person name="Stams A.J.M."/>
            <person name="De Vos W.M."/>
        </authorList>
    </citation>
    <scope>NUCLEOTIDE SEQUENCE [LARGE SCALE GENOMIC DNA]</scope>
    <source>
        <strain evidence="1 2">YI</strain>
    </source>
</reference>
<name>A0A4P9CEE3_EUBML</name>
<sequence length="81" mass="9941">MQYQKLSKPAKAYAEEFFSEYRERLRENIPDEVAAVIYFNPDVNTLPYIYELQKFFHFKVGQNQLIINHFFVDQMTCFYKW</sequence>
<accession>A0A4P9CEE3</accession>
<evidence type="ECO:0000313" key="2">
    <source>
        <dbReference type="Proteomes" id="UP000218387"/>
    </source>
</evidence>
<dbReference type="Proteomes" id="UP000218387">
    <property type="component" value="Chromosome"/>
</dbReference>